<feature type="domain" description="Reverse transcriptase Ty1/copia-type" evidence="2">
    <location>
        <begin position="1206"/>
        <end position="1427"/>
    </location>
</feature>
<comment type="caution">
    <text evidence="3">The sequence shown here is derived from an EMBL/GenBank/DDBJ whole genome shotgun (WGS) entry which is preliminary data.</text>
</comment>
<feature type="region of interest" description="Disordered" evidence="1">
    <location>
        <begin position="1831"/>
        <end position="1853"/>
    </location>
</feature>
<evidence type="ECO:0000259" key="2">
    <source>
        <dbReference type="Pfam" id="PF07727"/>
    </source>
</evidence>
<dbReference type="SUPFAM" id="SSF53098">
    <property type="entry name" value="Ribonuclease H-like"/>
    <property type="match status" value="1"/>
</dbReference>
<feature type="region of interest" description="Disordered" evidence="1">
    <location>
        <begin position="1780"/>
        <end position="1819"/>
    </location>
</feature>
<evidence type="ECO:0000256" key="1">
    <source>
        <dbReference type="SAM" id="MobiDB-lite"/>
    </source>
</evidence>
<protein>
    <submittedName>
        <fullName evidence="3">Copia protein</fullName>
    </submittedName>
</protein>
<name>A0A1Q9CH61_SYMMI</name>
<feature type="region of interest" description="Disordered" evidence="1">
    <location>
        <begin position="970"/>
        <end position="1007"/>
    </location>
</feature>
<dbReference type="Gene3D" id="3.30.420.10">
    <property type="entry name" value="Ribonuclease H-like superfamily/Ribonuclease H"/>
    <property type="match status" value="1"/>
</dbReference>
<dbReference type="InterPro" id="IPR036397">
    <property type="entry name" value="RNaseH_sf"/>
</dbReference>
<dbReference type="InterPro" id="IPR012337">
    <property type="entry name" value="RNaseH-like_sf"/>
</dbReference>
<feature type="region of interest" description="Disordered" evidence="1">
    <location>
        <begin position="298"/>
        <end position="350"/>
    </location>
</feature>
<dbReference type="EMBL" id="LSRX01001214">
    <property type="protein sequence ID" value="OLP82206.1"/>
    <property type="molecule type" value="Genomic_DNA"/>
</dbReference>
<feature type="compositionally biased region" description="Low complexity" evidence="1">
    <location>
        <begin position="329"/>
        <end position="339"/>
    </location>
</feature>
<sequence>MAGKNDEFLRDLSFSGIPSEYRQFRRKILLSVASLESKQIRLALAGPKILTRLSGEAWRATEHLSVGELRSENGWSKVLAALDSHYRFLPETELNESVDEFLFGLKRRPNEGPTAFISRFKAALSRLETLIAADKAAQKSDSKRRRRKPKAAATVPSTSSSESDISSMDAAGMTAENVQRASASAAAADKEATAGERPAAKTVGSFVGERSPTKGPGSAASRGTQKADDDKAQRKMMEDLELLEVGHLKLKPVFPAVVLGHLFMRKYGLSREQRSLVVRATGGSSKFEDVERIIRASDFEDRRPESSRDGRPAPRQPRREGIFAASTDSPSMSEPSLRSSGEEAMEADLETEDEDAQEEIMAAYEAQKKAKEGVKRHFKNYRDQRRKVREIRKIRQPYMPVVALAPDGQGTSAAAVAAGQPQMQPTFRYDRKGKPDGRKRDGTKPKREDVHLLQGQILTEFAYVVASEQTASESEVEILLASIPEGHAILDTGCTSSVVGERTADRLAKFLTSRGVQGPESLDLPPVQLRGFNGARTTSSKGLRWTICLGKLWGTVTTYLIPGEAPFLLSRKVLEGMEATLDLGAMTLTSEKHGMIRQPLAQAANGHMLLPLVPEVVPGHFQVAADQPEVLANSEEPAPGPIPAADADPEVLTANEVELKKETPNGVEETKFNVLTAVDYATDFAQQYVLPPGPRGVSRAFHELWCRPYGPPRIVYVDPDQRWISGDFQDFLRHNSITLLSAATESHWQLGRVEIAQRILRNMAKRVWHTTSRPAKEVIETCASVRNEHLRRHGFSSAQWFLGREPRVPASLSDLTERDNIATQDAVLSEPDFHAKMQCRQLAAHAFIEAHAHETWRKAIKGRNRPLRGPYVVGQSVYVFRRGARGLLSTRHGVWHGPGKIVGTEGYRRDSPIPRVLWVVINGLMYKCSPECLRPIVEDELAFKQLARQYHTGVLPDELEVPSRYMGPGGHYVDLTNAPPEPVDFDELCPSPEHEPPDLPDNPAPAVRRRITHGPEYWAHRAADSAEAQNQLGQLPSPRPEPVTRSLPELPQEGDRAKSRRLDEPSSLAGPPVADSIPIPDTDIESALEYSPSLPPDQEGDPSQEGDMNQSELADVEMPPAEAMCCEVSFDVTKDDIEDDVSCLWTALEECAEVKSKPAKKRRVEVAFRRLSPQDQERFRQAMSKEWQSWLENKVTSIVKAKGIDRSRIIGSRWVLTWKTSADPDNREVVPKARLVLVGYQDPDLGKIATDSPTLRKESKHIILSLCAAFGWTLWSADIKTAFLSGDASCRNIHFRPPPEIRELMGLSSDDLFRLEKAAYGLAEAPRAWFLRLSRELKGIGLTVSALDPCVFVLRNQENGLVGVCGVHVDDLIGGGGPEMDTCLAALRKKLPFGEFRTKTIKYTGAEIRQHEDFSIELSQEAYIEKMDFVQVPGKSTADLEDPGVMRACCGQLAWVASHSRPDQAFLSSYLQGVQDKAQCRHLTMYNKALREMKTQKVTLRFPRVPASDWRLLVITDAGWGVRESGESQGGLILCLCESKVLRQEEGICWVIEWASKKLRRVVRSSTAAETLAAQNGLDCIEFAQAFIQECLNGMSPREFRTWTPEETSGLVIDSKSLYDALTRSACSTALAIEKRLAIDFAIARASLQERNIVPFWTNNLQMVADPLTKLRGATDALYKLLATCRYRIRPCTQSGRKEKAQSAPCLFGSIQRLPPVTMARKQGEEMSALVRQDREYLAYLFRRAVVNHQVSDVMAMVRLPENTNRKRDIQEAMQSVSSWGNNIIGSGTPTTEWMDVGNSPKRGHSGAASSGGAQGLLDSESEDFFRSPSWMASSADEGGPPRGPPPPQPVHREDVHEKVTVPVRPVNGQPLPEGVDSMDHWSRVVYEAPKFKDENYSYSELLNRANNDVPTLEYLIWCMNKFGNEPPRAHKVSDFVGFLRAVGYKPYERLGVLKARQAVVQSQKESRSFKKV</sequence>
<feature type="compositionally biased region" description="Basic and acidic residues" evidence="1">
    <location>
        <begin position="428"/>
        <end position="447"/>
    </location>
</feature>
<evidence type="ECO:0000313" key="4">
    <source>
        <dbReference type="Proteomes" id="UP000186817"/>
    </source>
</evidence>
<dbReference type="Proteomes" id="UP000186817">
    <property type="component" value="Unassembled WGS sequence"/>
</dbReference>
<keyword evidence="4" id="KW-1185">Reference proteome</keyword>
<feature type="compositionally biased region" description="Basic and acidic residues" evidence="1">
    <location>
        <begin position="1053"/>
        <end position="1064"/>
    </location>
</feature>
<feature type="compositionally biased region" description="Low complexity" evidence="1">
    <location>
        <begin position="151"/>
        <end position="171"/>
    </location>
</feature>
<accession>A0A1Q9CH61</accession>
<feature type="compositionally biased region" description="Basic and acidic residues" evidence="1">
    <location>
        <begin position="298"/>
        <end position="321"/>
    </location>
</feature>
<dbReference type="InterPro" id="IPR013103">
    <property type="entry name" value="RVT_2"/>
</dbReference>
<feature type="region of interest" description="Disordered" evidence="1">
    <location>
        <begin position="1024"/>
        <end position="1110"/>
    </location>
</feature>
<reference evidence="3 4" key="1">
    <citation type="submission" date="2016-02" db="EMBL/GenBank/DDBJ databases">
        <title>Genome analysis of coral dinoflagellate symbionts highlights evolutionary adaptations to a symbiotic lifestyle.</title>
        <authorList>
            <person name="Aranda M."/>
            <person name="Li Y."/>
            <person name="Liew Y.J."/>
            <person name="Baumgarten S."/>
            <person name="Simakov O."/>
            <person name="Wilson M."/>
            <person name="Piel J."/>
            <person name="Ashoor H."/>
            <person name="Bougouffa S."/>
            <person name="Bajic V.B."/>
            <person name="Ryu T."/>
            <person name="Ravasi T."/>
            <person name="Bayer T."/>
            <person name="Micklem G."/>
            <person name="Kim H."/>
            <person name="Bhak J."/>
            <person name="Lajeunesse T.C."/>
            <person name="Voolstra C.R."/>
        </authorList>
    </citation>
    <scope>NUCLEOTIDE SEQUENCE [LARGE SCALE GENOMIC DNA]</scope>
    <source>
        <strain evidence="3 4">CCMP2467</strain>
    </source>
</reference>
<feature type="region of interest" description="Disordered" evidence="1">
    <location>
        <begin position="135"/>
        <end position="232"/>
    </location>
</feature>
<proteinExistence type="predicted"/>
<dbReference type="OrthoDB" id="434306at2759"/>
<dbReference type="Pfam" id="PF07727">
    <property type="entry name" value="RVT_2"/>
    <property type="match status" value="1"/>
</dbReference>
<feature type="compositionally biased region" description="Polar residues" evidence="1">
    <location>
        <begin position="1780"/>
        <end position="1792"/>
    </location>
</feature>
<evidence type="ECO:0000313" key="3">
    <source>
        <dbReference type="EMBL" id="OLP82206.1"/>
    </source>
</evidence>
<dbReference type="GO" id="GO:0003676">
    <property type="term" value="F:nucleic acid binding"/>
    <property type="evidence" value="ECO:0007669"/>
    <property type="project" value="InterPro"/>
</dbReference>
<organism evidence="3 4">
    <name type="scientific">Symbiodinium microadriaticum</name>
    <name type="common">Dinoflagellate</name>
    <name type="synonym">Zooxanthella microadriatica</name>
    <dbReference type="NCBI Taxonomy" id="2951"/>
    <lineage>
        <taxon>Eukaryota</taxon>
        <taxon>Sar</taxon>
        <taxon>Alveolata</taxon>
        <taxon>Dinophyceae</taxon>
        <taxon>Suessiales</taxon>
        <taxon>Symbiodiniaceae</taxon>
        <taxon>Symbiodinium</taxon>
    </lineage>
</organism>
<feature type="region of interest" description="Disordered" evidence="1">
    <location>
        <begin position="416"/>
        <end position="447"/>
    </location>
</feature>
<gene>
    <name evidence="3" type="primary">GIP</name>
    <name evidence="3" type="ORF">AK812_SmicGene37152</name>
</gene>